<proteinExistence type="inferred from homology"/>
<dbReference type="Proteomes" id="UP000887574">
    <property type="component" value="Unplaced"/>
</dbReference>
<evidence type="ECO:0000259" key="6">
    <source>
        <dbReference type="Pfam" id="PF24598"/>
    </source>
</evidence>
<feature type="domain" description="DOP1 N-terminal" evidence="5">
    <location>
        <begin position="26"/>
        <end position="314"/>
    </location>
</feature>
<feature type="compositionally biased region" description="Basic and acidic residues" evidence="4">
    <location>
        <begin position="1118"/>
        <end position="1128"/>
    </location>
</feature>
<dbReference type="WBParaSite" id="jg10671">
    <property type="protein sequence ID" value="jg10671"/>
    <property type="gene ID" value="jg10671"/>
</dbReference>
<dbReference type="InterPro" id="IPR007249">
    <property type="entry name" value="DOP1_N"/>
</dbReference>
<dbReference type="GO" id="GO:0006895">
    <property type="term" value="P:Golgi to endosome transport"/>
    <property type="evidence" value="ECO:0007669"/>
    <property type="project" value="InterPro"/>
</dbReference>
<feature type="region of interest" description="Disordered" evidence="4">
    <location>
        <begin position="1958"/>
        <end position="1985"/>
    </location>
</feature>
<feature type="compositionally biased region" description="Polar residues" evidence="4">
    <location>
        <begin position="1958"/>
        <end position="1976"/>
    </location>
</feature>
<reference evidence="9" key="1">
    <citation type="submission" date="2022-11" db="UniProtKB">
        <authorList>
            <consortium name="WormBaseParasite"/>
        </authorList>
    </citation>
    <scope>IDENTIFICATION</scope>
</reference>
<dbReference type="InterPro" id="IPR056459">
    <property type="entry name" value="TPR_DOP1"/>
</dbReference>
<evidence type="ECO:0000313" key="8">
    <source>
        <dbReference type="Proteomes" id="UP000887574"/>
    </source>
</evidence>
<dbReference type="InterPro" id="IPR040314">
    <property type="entry name" value="DOP1"/>
</dbReference>
<dbReference type="GO" id="GO:0005829">
    <property type="term" value="C:cytosol"/>
    <property type="evidence" value="ECO:0007669"/>
    <property type="project" value="GOC"/>
</dbReference>
<feature type="region of interest" description="Disordered" evidence="4">
    <location>
        <begin position="1118"/>
        <end position="1139"/>
    </location>
</feature>
<dbReference type="Pfam" id="PF24601">
    <property type="entry name" value="TPR_DOP1"/>
    <property type="match status" value="1"/>
</dbReference>
<feature type="domain" description="DOP1-like C-terminal" evidence="6">
    <location>
        <begin position="2027"/>
        <end position="2286"/>
    </location>
</feature>
<sequence length="2347" mass="263668">MSSAHQPEASTSSCNAVPVVHNNNGKFRSYASAVEKALKSFENTTEWADLIAALGKLGKVFAANAKSFNEVPNAVTVAKRLSQCLHPALPSSVHLKALDTYKHIFTIYGRTSNLPKNLYLFAIGLFPLMDHCGIKVKSELLGIFEQYFLPMGSDLRHSLPGFIAAVLLGLDEATEFYDRTFRLLENVIDRVGEEAFYACLWQAVHGSSPVRLPALMFLNAKLEKTKQPISEQMYVISGGENTSHMITALCAVAEDSSNTLAQRNLLDFLCSSFQLDSDRISKVDLVQLLRRCLFVVLRRDMSLNRRLYQWLLNRSNDVAFASVPVSGTEDVQDLYFFKNHTLPLIKLAIRDFLKADVVEVSTNQTNTISSATLKYGAKDIQFAEVRVCRLMHYLLDRPELGTLVLNETLVLFLERLCIQDITLNREFHEQCEQVDPSFGNLWDYTTTESQHQVKRAEETRKTFNSLLNSLDAGFLWQYFENLFDQLLEETDSFENLESPERNLADESYCALKERLTLYPLMVAFCLKTVQLDSHGDIRGRYLTSLLQTIMTGIHRKGCDKFSRDIMVALLVICKRLLKELNQNVSVFENAQNNPSEHRTDRSDSTLLEKAEEMSSSSGQKDNCRLEYRKECVEEQKQVEACLGSCFNLLSTICQWYVDGRDRDKTGVLCTISALMRDFADFPLYCFTPLEKCASISDSLRTKNDSNNSHPAWLQALIEVVDADSWLSTPTDMDLMDFDVRARMLDLILYLYVKSTSVLDQHSALFGRIQKGTYYMTENIRNAQKTTTTAGADNIFNKTALVLWTHLAFNAENFTLQTAAFLLLRLHSRRIAESSSEVEDIIVADLTSADKTFCAGRYLQRNSFEAHEQSRYGSLGFIADDLVGTERIELRAIAYAWFVDCSRHNDLYKILQMLLLMLVNPATARVSIQFVQIAARITRDQLPLMPAEANAISMTIESGKQTFHHVCRDIDNRLTGAAPANSVSPWNNFSYIDCASHLPWVNELNKQLLLPSTTFAENPKRLTANSTQPAAVGAKNCHKRTMSDIPQFDEDAESVGSLSLDLSLDQDVYEVMQLMVDAVVEQANSIEGDQNFSKDFRRTELIKTNGRISENGVVERKGVENSLKNETENKPSSASNYEPDEVSIVNFLATSTETNPPTPEHTTTQDLRLIDPAELPNTTCPGDNKQPLLDETHSHMLFYAESPRMVDLGRAEKTFRTIGALLKSGYSLGRHIVNCMISTNTANLKANSSSPCQLILLYYFRSYYLNSPTNYVSLDDLILSWKCKIAALDCFTELLKILNEMVKEVNSRDFVSFVQQIYRFTRTQRAVIALMLTAVPSPPAQKDGWRMPITVDIAEFNNGPQDNQQFKDLIFAYHRSLLNLASSIVILEYNMQLGAKNFSSQSFGFSFERLMENRQLYNSPQNRATIRDSRIMVVELRMFISVILNALKRCPDRHELWLQFLIGTIPYLDRALPTFIVHVVEQICRNIYMCVTNNFDINMQSLSVNSPSIDLPDSSSPSESGHTRTSFYFADFRVFRAPPSLNLDSVKYPANYMIILMESLMSILHFCMIDSASMSMPFLIARSSNNFYPYGGGHQLNGNHQSNTNLSVSTAGAGSNSNSNVSSMMAQPLFTGSGDNAGHHASSPSGSESKAPESWFVAQKVMIKIFPSALAILCDVWSFASKDISYRPTLVGSGDALRSLVKDILNPIAKKHPSVLINAFGTVWISRKKSDITVKTDLNQEPCFIYSSQQISMVELVLSLKILPLNSVIISTSDALKESTSKATPGSIKQSGFSREVALLEMLHECTRQVSVNELRDSWSALNILFSESPISMLPPRASFLQFMILLDFVKKCGTKTIIDDRQISRPILDACQKITDAVNSIVGWQLETTTWLKRTLVVRQDASNQKLSDVSPTMDHKNVATSMASEAGSMRGSTISLAAPSTRLSSIDGMSQFNGSVTQLSMNSSDTKKSATNLRSSLKDTTNKKDPTDSINALFLLGSEDKERLLPTLQAVWNNTLPYLRAKNAKNVRVEKSAMDLLLDPAFFKMDIHALKEWLIVIDNLMTNDKISFKELLARITTGTSTTLSNLITSKEQEYEMRAQSLKRLSFVILSSELDQYSSQLNEIQAPVVHVQVFTCYRLLLIRMRPASFVSIWPSMVTELVQVLTQIEQQLSDATANTLDDLKGSRDDQWMQLYLAACKLLETLCTLPSGHVAQFQMCRWAFVSALSTHTLSDVFVPFAVRINRLLNSKCEELAGSGREMRSASLFNIKTLTSFQELHPFFHTLASQHNSSHTTANDSDYNSCDQQNNHNEGQFRDASLLNGSLPLKTAIARIEASLYVDFADHWQL</sequence>
<organism evidence="8 9">
    <name type="scientific">Ditylenchus dipsaci</name>
    <dbReference type="NCBI Taxonomy" id="166011"/>
    <lineage>
        <taxon>Eukaryota</taxon>
        <taxon>Metazoa</taxon>
        <taxon>Ecdysozoa</taxon>
        <taxon>Nematoda</taxon>
        <taxon>Chromadorea</taxon>
        <taxon>Rhabditida</taxon>
        <taxon>Tylenchina</taxon>
        <taxon>Tylenchomorpha</taxon>
        <taxon>Sphaerularioidea</taxon>
        <taxon>Anguinidae</taxon>
        <taxon>Anguininae</taxon>
        <taxon>Ditylenchus</taxon>
    </lineage>
</organism>
<evidence type="ECO:0000259" key="7">
    <source>
        <dbReference type="Pfam" id="PF24601"/>
    </source>
</evidence>
<accession>A0A915CMX1</accession>
<dbReference type="PANTHER" id="PTHR14042">
    <property type="entry name" value="DOPEY-RELATED"/>
    <property type="match status" value="1"/>
</dbReference>
<protein>
    <submittedName>
        <fullName evidence="9">Dopey N-terminal domain-containing protein</fullName>
    </submittedName>
</protein>
<keyword evidence="8" id="KW-1185">Reference proteome</keyword>
<dbReference type="PANTHER" id="PTHR14042:SF24">
    <property type="entry name" value="PROTEIN DOPEY-1 HOMOLOG"/>
    <property type="match status" value="1"/>
</dbReference>
<evidence type="ECO:0000256" key="1">
    <source>
        <dbReference type="ARBA" id="ARBA00022448"/>
    </source>
</evidence>
<feature type="domain" description="DOP1-like TPR" evidence="7">
    <location>
        <begin position="1254"/>
        <end position="1569"/>
    </location>
</feature>
<name>A0A915CMX1_9BILA</name>
<dbReference type="GO" id="GO:0015031">
    <property type="term" value="P:protein transport"/>
    <property type="evidence" value="ECO:0007669"/>
    <property type="project" value="UniProtKB-KW"/>
</dbReference>
<feature type="region of interest" description="Disordered" evidence="4">
    <location>
        <begin position="591"/>
        <end position="618"/>
    </location>
</feature>
<evidence type="ECO:0000256" key="3">
    <source>
        <dbReference type="ARBA" id="ARBA00046326"/>
    </source>
</evidence>
<evidence type="ECO:0000313" key="9">
    <source>
        <dbReference type="WBParaSite" id="jg10671"/>
    </source>
</evidence>
<feature type="region of interest" description="Disordered" evidence="4">
    <location>
        <begin position="1598"/>
        <end position="1618"/>
    </location>
</feature>
<feature type="compositionally biased region" description="Low complexity" evidence="4">
    <location>
        <begin position="1606"/>
        <end position="1618"/>
    </location>
</feature>
<feature type="compositionally biased region" description="Basic and acidic residues" evidence="4">
    <location>
        <begin position="595"/>
        <end position="612"/>
    </location>
</feature>
<keyword evidence="2" id="KW-0653">Protein transport</keyword>
<dbReference type="Pfam" id="PF04118">
    <property type="entry name" value="Dopey_N"/>
    <property type="match status" value="1"/>
</dbReference>
<evidence type="ECO:0000259" key="5">
    <source>
        <dbReference type="Pfam" id="PF04118"/>
    </source>
</evidence>
<dbReference type="InterPro" id="IPR056457">
    <property type="entry name" value="DOP1_C"/>
</dbReference>
<dbReference type="GO" id="GO:0005802">
    <property type="term" value="C:trans-Golgi network"/>
    <property type="evidence" value="ECO:0007669"/>
    <property type="project" value="TreeGrafter"/>
</dbReference>
<evidence type="ECO:0000256" key="2">
    <source>
        <dbReference type="ARBA" id="ARBA00022927"/>
    </source>
</evidence>
<dbReference type="Pfam" id="PF24598">
    <property type="entry name" value="DOP1_C"/>
    <property type="match status" value="1"/>
</dbReference>
<dbReference type="GO" id="GO:0005768">
    <property type="term" value="C:endosome"/>
    <property type="evidence" value="ECO:0007669"/>
    <property type="project" value="TreeGrafter"/>
</dbReference>
<comment type="similarity">
    <text evidence="3">Belongs to the DOP1 family.</text>
</comment>
<evidence type="ECO:0000256" key="4">
    <source>
        <dbReference type="SAM" id="MobiDB-lite"/>
    </source>
</evidence>
<keyword evidence="1" id="KW-0813">Transport</keyword>